<evidence type="ECO:0000256" key="9">
    <source>
        <dbReference type="SAM" id="Phobius"/>
    </source>
</evidence>
<reference evidence="10" key="1">
    <citation type="submission" date="2021-01" db="UniProtKB">
        <authorList>
            <consortium name="EnsemblPlants"/>
        </authorList>
    </citation>
    <scope>IDENTIFICATION</scope>
</reference>
<keyword evidence="5 9" id="KW-1133">Transmembrane helix</keyword>
<evidence type="ECO:0000256" key="5">
    <source>
        <dbReference type="ARBA" id="ARBA00022989"/>
    </source>
</evidence>
<evidence type="ECO:0000256" key="1">
    <source>
        <dbReference type="ARBA" id="ARBA00004141"/>
    </source>
</evidence>
<dbReference type="GO" id="GO:0015743">
    <property type="term" value="P:malate transport"/>
    <property type="evidence" value="ECO:0007669"/>
    <property type="project" value="InterPro"/>
</dbReference>
<feature type="transmembrane region" description="Helical" evidence="9">
    <location>
        <begin position="47"/>
        <end position="66"/>
    </location>
</feature>
<comment type="similarity">
    <text evidence="2">Belongs to the aromatic acid exporter (TC 2.A.85) family.</text>
</comment>
<accession>A0A7N0VH89</accession>
<evidence type="ECO:0000256" key="6">
    <source>
        <dbReference type="ARBA" id="ARBA00023065"/>
    </source>
</evidence>
<dbReference type="GO" id="GO:0034220">
    <property type="term" value="P:monoatomic ion transmembrane transport"/>
    <property type="evidence" value="ECO:0007669"/>
    <property type="project" value="UniProtKB-KW"/>
</dbReference>
<feature type="transmembrane region" description="Helical" evidence="9">
    <location>
        <begin position="188"/>
        <end position="209"/>
    </location>
</feature>
<dbReference type="EnsemblPlants" id="Kaladp0696s0001.1.v1.1">
    <property type="protein sequence ID" value="Kaladp0696s0001.1.v1.1"/>
    <property type="gene ID" value="Kaladp0696s0001.v1.1"/>
</dbReference>
<dbReference type="Gramene" id="Kaladp0696s0001.1.v1.1">
    <property type="protein sequence ID" value="Kaladp0696s0001.1.v1.1"/>
    <property type="gene ID" value="Kaladp0696s0001.v1.1"/>
</dbReference>
<proteinExistence type="inferred from homology"/>
<keyword evidence="3" id="KW-0813">Transport</keyword>
<feature type="transmembrane region" description="Helical" evidence="9">
    <location>
        <begin position="78"/>
        <end position="97"/>
    </location>
</feature>
<keyword evidence="8" id="KW-0407">Ion channel</keyword>
<dbReference type="Proteomes" id="UP000594263">
    <property type="component" value="Unplaced"/>
</dbReference>
<feature type="transmembrane region" description="Helical" evidence="9">
    <location>
        <begin position="130"/>
        <end position="152"/>
    </location>
</feature>
<evidence type="ECO:0000313" key="11">
    <source>
        <dbReference type="Proteomes" id="UP000594263"/>
    </source>
</evidence>
<keyword evidence="7 9" id="KW-0472">Membrane</keyword>
<keyword evidence="6" id="KW-0406">Ion transport</keyword>
<evidence type="ECO:0000256" key="2">
    <source>
        <dbReference type="ARBA" id="ARBA00007079"/>
    </source>
</evidence>
<organism evidence="10 11">
    <name type="scientific">Kalanchoe fedtschenkoi</name>
    <name type="common">Lavender scallops</name>
    <name type="synonym">South American air plant</name>
    <dbReference type="NCBI Taxonomy" id="63787"/>
    <lineage>
        <taxon>Eukaryota</taxon>
        <taxon>Viridiplantae</taxon>
        <taxon>Streptophyta</taxon>
        <taxon>Embryophyta</taxon>
        <taxon>Tracheophyta</taxon>
        <taxon>Spermatophyta</taxon>
        <taxon>Magnoliopsida</taxon>
        <taxon>eudicotyledons</taxon>
        <taxon>Gunneridae</taxon>
        <taxon>Pentapetalae</taxon>
        <taxon>Saxifragales</taxon>
        <taxon>Crassulaceae</taxon>
        <taxon>Kalanchoe</taxon>
    </lineage>
</organism>
<evidence type="ECO:0008006" key="12">
    <source>
        <dbReference type="Google" id="ProtNLM"/>
    </source>
</evidence>
<keyword evidence="4 9" id="KW-0812">Transmembrane</keyword>
<dbReference type="Pfam" id="PF11744">
    <property type="entry name" value="ALMT"/>
    <property type="match status" value="1"/>
</dbReference>
<name>A0A7N0VH89_KALFE</name>
<protein>
    <recommendedName>
        <fullName evidence="12">Aluminum-activated malate transporter</fullName>
    </recommendedName>
</protein>
<evidence type="ECO:0000256" key="4">
    <source>
        <dbReference type="ARBA" id="ARBA00022692"/>
    </source>
</evidence>
<keyword evidence="11" id="KW-1185">Reference proteome</keyword>
<feature type="transmembrane region" description="Helical" evidence="9">
    <location>
        <begin position="158"/>
        <end position="176"/>
    </location>
</feature>
<dbReference type="AlphaFoldDB" id="A0A7N0VH89"/>
<evidence type="ECO:0000313" key="10">
    <source>
        <dbReference type="EnsemblPlants" id="Kaladp0696s0001.1.v1.1"/>
    </source>
</evidence>
<dbReference type="InterPro" id="IPR020966">
    <property type="entry name" value="ALMT"/>
</dbReference>
<sequence length="372" mass="41739">MHRCTEIRQPAGEKKHRTMHLVEFAQAKAISVAKDVKQLGKDDPRRVYHAMKVGVAITLVSLFYYFRPLYDGFGSSTIWAVMTVVVVFEFTVGGALYKCINRGCATFLGGALGVGVQHLTTLCGDTGRPIVLALFIFGFAAWATFLRFFPYLKARFDYGFTIFILTFTMVSVTGYRADEILSYAQTRLVTIVLGVALVMMISIFVYPVWAGEDLHSLIANNIAKLANYLEGFEGEYFQVPAEGCAEAHKADKPFLLAYKSVLNSKSSEESLATFARWEPFHGRFRLKHPWKLYLDVGVQARQVAYLIDALNGHLTQANVPLEFQSLIQEPCKKICSESSKALKALSCSIKDTTIDPLKKKKKERKMRLCFCS</sequence>
<comment type="subcellular location">
    <subcellularLocation>
        <location evidence="1">Membrane</location>
        <topology evidence="1">Multi-pass membrane protein</topology>
    </subcellularLocation>
</comment>
<evidence type="ECO:0000256" key="8">
    <source>
        <dbReference type="ARBA" id="ARBA00023303"/>
    </source>
</evidence>
<evidence type="ECO:0000256" key="3">
    <source>
        <dbReference type="ARBA" id="ARBA00022448"/>
    </source>
</evidence>
<dbReference type="PANTHER" id="PTHR31086">
    <property type="entry name" value="ALUMINUM-ACTIVATED MALATE TRANSPORTER 10"/>
    <property type="match status" value="1"/>
</dbReference>
<evidence type="ECO:0000256" key="7">
    <source>
        <dbReference type="ARBA" id="ARBA00023136"/>
    </source>
</evidence>
<dbReference type="OMA" id="NIQVSCT"/>
<dbReference type="GO" id="GO:0016020">
    <property type="term" value="C:membrane"/>
    <property type="evidence" value="ECO:0007669"/>
    <property type="project" value="UniProtKB-SubCell"/>
</dbReference>